<name>A0A9D1SZ40_9FIRM</name>
<dbReference type="Pfam" id="PF01370">
    <property type="entry name" value="Epimerase"/>
    <property type="match status" value="1"/>
</dbReference>
<dbReference type="Gene3D" id="3.40.50.720">
    <property type="entry name" value="NAD(P)-binding Rossmann-like Domain"/>
    <property type="match status" value="1"/>
</dbReference>
<dbReference type="PANTHER" id="PTHR48079:SF6">
    <property type="entry name" value="NAD(P)-BINDING DOMAIN-CONTAINING PROTEIN-RELATED"/>
    <property type="match status" value="1"/>
</dbReference>
<dbReference type="AlphaFoldDB" id="A0A9D1SZ40"/>
<reference evidence="2" key="1">
    <citation type="submission" date="2020-10" db="EMBL/GenBank/DDBJ databases">
        <authorList>
            <person name="Gilroy R."/>
        </authorList>
    </citation>
    <scope>NUCLEOTIDE SEQUENCE</scope>
    <source>
        <strain evidence="2">CHK186-9395</strain>
    </source>
</reference>
<evidence type="ECO:0000313" key="2">
    <source>
        <dbReference type="EMBL" id="HIV01884.1"/>
    </source>
</evidence>
<comment type="caution">
    <text evidence="2">The sequence shown here is derived from an EMBL/GenBank/DDBJ whole genome shotgun (WGS) entry which is preliminary data.</text>
</comment>
<dbReference type="InterPro" id="IPR051783">
    <property type="entry name" value="NAD(P)-dependent_oxidoreduct"/>
</dbReference>
<dbReference type="SUPFAM" id="SSF51735">
    <property type="entry name" value="NAD(P)-binding Rossmann-fold domains"/>
    <property type="match status" value="1"/>
</dbReference>
<dbReference type="EMBL" id="DVOJ01000016">
    <property type="protein sequence ID" value="HIV01884.1"/>
    <property type="molecule type" value="Genomic_DNA"/>
</dbReference>
<dbReference type="Proteomes" id="UP000886861">
    <property type="component" value="Unassembled WGS sequence"/>
</dbReference>
<organism evidence="2 3">
    <name type="scientific">Candidatus Caccopulliclostridium gallistercoris</name>
    <dbReference type="NCBI Taxonomy" id="2840719"/>
    <lineage>
        <taxon>Bacteria</taxon>
        <taxon>Bacillati</taxon>
        <taxon>Bacillota</taxon>
        <taxon>Clostridia</taxon>
        <taxon>Candidatus Caccopulliclostridium</taxon>
    </lineage>
</organism>
<dbReference type="InterPro" id="IPR036291">
    <property type="entry name" value="NAD(P)-bd_dom_sf"/>
</dbReference>
<dbReference type="InterPro" id="IPR001509">
    <property type="entry name" value="Epimerase_deHydtase"/>
</dbReference>
<sequence length="338" mass="38158">MELKNVFIAGGTGFLGYYTAMQFDKMNIKVDTIALPKELNNLDWFPKNIGLSFGNLFEMSDEEIIKLLKKNNYDAFIYALGPDDRVVPDAPAIDFFAEKLVNQSKRICECAKNAGIKRCVVLGSYFAHFDKLQNGELGKYHPYIKARTMQEEAVFSLADENFDVMVAELPYIFGTMPERKPLWRDSFLSNFDGMKSVFFPAGGGTAMIDVTGVAEYIVAIAINGKSKTAYPVAKENMTYKDLVMLMMKESKDNRPYKELPAFLCALGAKKMVKHIKKQGKESGLNAAKLMTQIQNKKFYINPEPIKEELKFTELGFTGGRDVKESIAETMKACYPERF</sequence>
<dbReference type="GO" id="GO:0004029">
    <property type="term" value="F:aldehyde dehydrogenase (NAD+) activity"/>
    <property type="evidence" value="ECO:0007669"/>
    <property type="project" value="TreeGrafter"/>
</dbReference>
<dbReference type="GO" id="GO:0005737">
    <property type="term" value="C:cytoplasm"/>
    <property type="evidence" value="ECO:0007669"/>
    <property type="project" value="TreeGrafter"/>
</dbReference>
<proteinExistence type="predicted"/>
<gene>
    <name evidence="2" type="ORF">IAA62_04975</name>
</gene>
<evidence type="ECO:0000259" key="1">
    <source>
        <dbReference type="Pfam" id="PF01370"/>
    </source>
</evidence>
<feature type="domain" description="NAD-dependent epimerase/dehydratase" evidence="1">
    <location>
        <begin position="6"/>
        <end position="176"/>
    </location>
</feature>
<accession>A0A9D1SZ40</accession>
<protein>
    <submittedName>
        <fullName evidence="2">NAD(P)-dependent oxidoreductase</fullName>
    </submittedName>
</protein>
<evidence type="ECO:0000313" key="3">
    <source>
        <dbReference type="Proteomes" id="UP000886861"/>
    </source>
</evidence>
<dbReference type="PANTHER" id="PTHR48079">
    <property type="entry name" value="PROTEIN YEEZ"/>
    <property type="match status" value="1"/>
</dbReference>
<reference evidence="2" key="2">
    <citation type="journal article" date="2021" name="PeerJ">
        <title>Extensive microbial diversity within the chicken gut microbiome revealed by metagenomics and culture.</title>
        <authorList>
            <person name="Gilroy R."/>
            <person name="Ravi A."/>
            <person name="Getino M."/>
            <person name="Pursley I."/>
            <person name="Horton D.L."/>
            <person name="Alikhan N.F."/>
            <person name="Baker D."/>
            <person name="Gharbi K."/>
            <person name="Hall N."/>
            <person name="Watson M."/>
            <person name="Adriaenssens E.M."/>
            <person name="Foster-Nyarko E."/>
            <person name="Jarju S."/>
            <person name="Secka A."/>
            <person name="Antonio M."/>
            <person name="Oren A."/>
            <person name="Chaudhuri R.R."/>
            <person name="La Ragione R."/>
            <person name="Hildebrand F."/>
            <person name="Pallen M.J."/>
        </authorList>
    </citation>
    <scope>NUCLEOTIDE SEQUENCE</scope>
    <source>
        <strain evidence="2">CHK186-9395</strain>
    </source>
</reference>